<evidence type="ECO:0000256" key="14">
    <source>
        <dbReference type="PIRSR" id="PIRSR604385-3"/>
    </source>
</evidence>
<comment type="cofactor">
    <cofactor evidence="1 13">
        <name>Mg(2+)</name>
        <dbReference type="ChEBI" id="CHEBI:18420"/>
    </cofactor>
</comment>
<organism evidence="16 17">
    <name type="scientific">Salinimonas iocasae</name>
    <dbReference type="NCBI Taxonomy" id="2572577"/>
    <lineage>
        <taxon>Bacteria</taxon>
        <taxon>Pseudomonadati</taxon>
        <taxon>Pseudomonadota</taxon>
        <taxon>Gammaproteobacteria</taxon>
        <taxon>Alteromonadales</taxon>
        <taxon>Alteromonadaceae</taxon>
        <taxon>Alteromonas/Salinimonas group</taxon>
        <taxon>Salinimonas</taxon>
    </lineage>
</organism>
<gene>
    <name evidence="16" type="ORF">FBQ74_14600</name>
</gene>
<name>A0A5B7YGZ2_9ALTE</name>
<evidence type="ECO:0000256" key="4">
    <source>
        <dbReference type="ARBA" id="ARBA00013297"/>
    </source>
</evidence>
<dbReference type="OrthoDB" id="5292471at2"/>
<dbReference type="EMBL" id="CP039852">
    <property type="protein sequence ID" value="QCZ94620.1"/>
    <property type="molecule type" value="Genomic_DNA"/>
</dbReference>
<keyword evidence="5 13" id="KW-0479">Metal-binding</keyword>
<dbReference type="GO" id="GO:0046872">
    <property type="term" value="F:metal ion binding"/>
    <property type="evidence" value="ECO:0007669"/>
    <property type="project" value="UniProtKB-KW"/>
</dbReference>
<dbReference type="SUPFAM" id="SSF55811">
    <property type="entry name" value="Nudix"/>
    <property type="match status" value="1"/>
</dbReference>
<dbReference type="NCBIfam" id="NF008003">
    <property type="entry name" value="PRK10729.1"/>
    <property type="match status" value="1"/>
</dbReference>
<evidence type="ECO:0000256" key="5">
    <source>
        <dbReference type="ARBA" id="ARBA00022723"/>
    </source>
</evidence>
<evidence type="ECO:0000256" key="13">
    <source>
        <dbReference type="PIRSR" id="PIRSR604385-2"/>
    </source>
</evidence>
<dbReference type="GO" id="GO:0019144">
    <property type="term" value="F:ADP-sugar diphosphatase activity"/>
    <property type="evidence" value="ECO:0007669"/>
    <property type="project" value="TreeGrafter"/>
</dbReference>
<feature type="short sequence motif" description="Nudix box" evidence="14">
    <location>
        <begin position="94"/>
        <end position="116"/>
    </location>
</feature>
<evidence type="ECO:0000256" key="3">
    <source>
        <dbReference type="ARBA" id="ARBA00012453"/>
    </source>
</evidence>
<dbReference type="Proteomes" id="UP000304912">
    <property type="component" value="Chromosome"/>
</dbReference>
<evidence type="ECO:0000256" key="10">
    <source>
        <dbReference type="ARBA" id="ARBA00030308"/>
    </source>
</evidence>
<evidence type="ECO:0000256" key="11">
    <source>
        <dbReference type="ARBA" id="ARBA00033056"/>
    </source>
</evidence>
<dbReference type="PROSITE" id="PS00893">
    <property type="entry name" value="NUDIX_BOX"/>
    <property type="match status" value="1"/>
</dbReference>
<dbReference type="InterPro" id="IPR004385">
    <property type="entry name" value="NDP_pyrophosphatase"/>
</dbReference>
<dbReference type="RefSeq" id="WP_139757357.1">
    <property type="nucleotide sequence ID" value="NZ_CP039852.1"/>
</dbReference>
<dbReference type="GO" id="GO:0019693">
    <property type="term" value="P:ribose phosphate metabolic process"/>
    <property type="evidence" value="ECO:0007669"/>
    <property type="project" value="TreeGrafter"/>
</dbReference>
<dbReference type="PANTHER" id="PTHR11839">
    <property type="entry name" value="UDP/ADP-SUGAR PYROPHOSPHATASE"/>
    <property type="match status" value="1"/>
</dbReference>
<dbReference type="PROSITE" id="PS51462">
    <property type="entry name" value="NUDIX"/>
    <property type="match status" value="1"/>
</dbReference>
<comment type="function">
    <text evidence="8">Acts on ADP-mannose and ADP-glucose as well as ADP-ribose. Prevents glycogen biosynthesis. The reaction catalyzed by this enzyme is a limiting step of the gluconeogenic process.</text>
</comment>
<dbReference type="Gene3D" id="3.90.79.10">
    <property type="entry name" value="Nucleoside Triphosphate Pyrophosphohydrolase"/>
    <property type="match status" value="1"/>
</dbReference>
<dbReference type="Pfam" id="PF00293">
    <property type="entry name" value="NUDIX"/>
    <property type="match status" value="1"/>
</dbReference>
<evidence type="ECO:0000256" key="9">
    <source>
        <dbReference type="ARBA" id="ARBA00030162"/>
    </source>
</evidence>
<dbReference type="InterPro" id="IPR020084">
    <property type="entry name" value="NUDIX_hydrolase_CS"/>
</dbReference>
<sequence>MNNKIHRFNSSDVKVSDKKPLYQGFFKTTEYTFTHKLFNGGWSGPIRREVFERGHAVAVLPYDPATGEFVLIEQFRIGAVETSNKPWLIEIVAGIIDEGETPETVCHREAQEEAGIDLKNLTRATSYLASPGGTTERIDIFVARTDATTAHGVHGLDSESEDICVHRVAESDALEWLKNGHIDNAASIIALQWFFMNKQELLESWQKQ</sequence>
<keyword evidence="6 16" id="KW-0378">Hydrolase</keyword>
<protein>
    <recommendedName>
        <fullName evidence="4">ADP-ribose pyrophosphatase</fullName>
        <ecNumber evidence="3">3.6.1.13</ecNumber>
    </recommendedName>
    <alternativeName>
        <fullName evidence="9">ADP-ribose diphosphatase</fullName>
    </alternativeName>
    <alternativeName>
        <fullName evidence="11">ADP-ribose phosphohydrolase</fullName>
    </alternativeName>
    <alternativeName>
        <fullName evidence="10">Adenosine diphosphoribose pyrophosphatase</fullName>
    </alternativeName>
</protein>
<comment type="similarity">
    <text evidence="2">Belongs to the Nudix hydrolase family. NudF subfamily.</text>
</comment>
<evidence type="ECO:0000313" key="17">
    <source>
        <dbReference type="Proteomes" id="UP000304912"/>
    </source>
</evidence>
<dbReference type="GO" id="GO:0047631">
    <property type="term" value="F:ADP-ribose diphosphatase activity"/>
    <property type="evidence" value="ECO:0007669"/>
    <property type="project" value="UniProtKB-EC"/>
</dbReference>
<evidence type="ECO:0000256" key="2">
    <source>
        <dbReference type="ARBA" id="ARBA00007482"/>
    </source>
</evidence>
<evidence type="ECO:0000256" key="8">
    <source>
        <dbReference type="ARBA" id="ARBA00025164"/>
    </source>
</evidence>
<dbReference type="AlphaFoldDB" id="A0A5B7YGZ2"/>
<dbReference type="KEGG" id="salk:FBQ74_14600"/>
<keyword evidence="17" id="KW-1185">Reference proteome</keyword>
<evidence type="ECO:0000256" key="1">
    <source>
        <dbReference type="ARBA" id="ARBA00001946"/>
    </source>
</evidence>
<feature type="domain" description="Nudix hydrolase" evidence="15">
    <location>
        <begin position="52"/>
        <end position="190"/>
    </location>
</feature>
<dbReference type="PANTHER" id="PTHR11839:SF5">
    <property type="entry name" value="ADP-RIBOSE PYROPHOSPHATASE"/>
    <property type="match status" value="1"/>
</dbReference>
<keyword evidence="7 13" id="KW-0460">Magnesium</keyword>
<feature type="binding site" evidence="13">
    <location>
        <position position="109"/>
    </location>
    <ligand>
        <name>Mg(2+)</name>
        <dbReference type="ChEBI" id="CHEBI:18420"/>
        <label>1</label>
    </ligand>
</feature>
<accession>A0A5B7YGZ2</accession>
<dbReference type="EC" id="3.6.1.13" evidence="3"/>
<evidence type="ECO:0000313" key="16">
    <source>
        <dbReference type="EMBL" id="QCZ94620.1"/>
    </source>
</evidence>
<feature type="binding site" evidence="13">
    <location>
        <position position="113"/>
    </location>
    <ligand>
        <name>Mg(2+)</name>
        <dbReference type="ChEBI" id="CHEBI:18420"/>
        <label>1</label>
    </ligand>
</feature>
<proteinExistence type="inferred from homology"/>
<dbReference type="InterPro" id="IPR000086">
    <property type="entry name" value="NUDIX_hydrolase_dom"/>
</dbReference>
<evidence type="ECO:0000256" key="12">
    <source>
        <dbReference type="ARBA" id="ARBA00049546"/>
    </source>
</evidence>
<dbReference type="GO" id="GO:0006753">
    <property type="term" value="P:nucleoside phosphate metabolic process"/>
    <property type="evidence" value="ECO:0007669"/>
    <property type="project" value="TreeGrafter"/>
</dbReference>
<evidence type="ECO:0000259" key="15">
    <source>
        <dbReference type="PROSITE" id="PS51462"/>
    </source>
</evidence>
<dbReference type="NCBIfam" id="TIGR00052">
    <property type="entry name" value="nudix-type nucleoside diphosphatase, YffH/AdpP family"/>
    <property type="match status" value="1"/>
</dbReference>
<feature type="binding site" evidence="13">
    <location>
        <position position="161"/>
    </location>
    <ligand>
        <name>Mg(2+)</name>
        <dbReference type="ChEBI" id="CHEBI:18420"/>
        <label>1</label>
    </ligand>
</feature>
<dbReference type="GO" id="GO:0005829">
    <property type="term" value="C:cytosol"/>
    <property type="evidence" value="ECO:0007669"/>
    <property type="project" value="TreeGrafter"/>
</dbReference>
<dbReference type="CDD" id="cd24155">
    <property type="entry name" value="NUDIX_ADPRase"/>
    <property type="match status" value="1"/>
</dbReference>
<comment type="catalytic activity">
    <reaction evidence="12">
        <text>ADP-D-ribose + H2O = D-ribose 5-phosphate + AMP + 2 H(+)</text>
        <dbReference type="Rhea" id="RHEA:10412"/>
        <dbReference type="ChEBI" id="CHEBI:15377"/>
        <dbReference type="ChEBI" id="CHEBI:15378"/>
        <dbReference type="ChEBI" id="CHEBI:57967"/>
        <dbReference type="ChEBI" id="CHEBI:78346"/>
        <dbReference type="ChEBI" id="CHEBI:456215"/>
        <dbReference type="EC" id="3.6.1.13"/>
    </reaction>
</comment>
<reference evidence="16 17" key="1">
    <citation type="submission" date="2019-04" db="EMBL/GenBank/DDBJ databases">
        <title>Salinimonas iocasae sp. nov., a halophilic bacterium isolated from the outer tube casing of tubeworms in Okinawa Trough.</title>
        <authorList>
            <person name="Zhang H."/>
            <person name="Wang H."/>
            <person name="Li C."/>
        </authorList>
    </citation>
    <scope>NUCLEOTIDE SEQUENCE [LARGE SCALE GENOMIC DNA]</scope>
    <source>
        <strain evidence="16 17">KX18D6</strain>
    </source>
</reference>
<dbReference type="InterPro" id="IPR015797">
    <property type="entry name" value="NUDIX_hydrolase-like_dom_sf"/>
</dbReference>
<evidence type="ECO:0000256" key="6">
    <source>
        <dbReference type="ARBA" id="ARBA00022801"/>
    </source>
</evidence>
<evidence type="ECO:0000256" key="7">
    <source>
        <dbReference type="ARBA" id="ARBA00022842"/>
    </source>
</evidence>
<feature type="binding site" evidence="13">
    <location>
        <position position="93"/>
    </location>
    <ligand>
        <name>Mg(2+)</name>
        <dbReference type="ChEBI" id="CHEBI:18420"/>
        <label>1</label>
    </ligand>
</feature>